<proteinExistence type="predicted"/>
<name>A0A7J8LED5_9ROSI</name>
<evidence type="ECO:0000313" key="2">
    <source>
        <dbReference type="Proteomes" id="UP000593572"/>
    </source>
</evidence>
<sequence length="77" mass="8813">MGYGVIARYEEGFVVGGCRGYKNMEVISERAKLVALDEGMQLARRLKIQKLEMFVLADVMMTPRSSNRLDDFMCKFV</sequence>
<reference evidence="1 2" key="1">
    <citation type="journal article" date="2019" name="Genome Biol. Evol.">
        <title>Insights into the evolution of the New World diploid cottons (Gossypium, subgenus Houzingenia) based on genome sequencing.</title>
        <authorList>
            <person name="Grover C.E."/>
            <person name="Arick M.A. 2nd"/>
            <person name="Thrash A."/>
            <person name="Conover J.L."/>
            <person name="Sanders W.S."/>
            <person name="Peterson D.G."/>
            <person name="Frelichowski J.E."/>
            <person name="Scheffler J.A."/>
            <person name="Scheffler B.E."/>
            <person name="Wendel J.F."/>
        </authorList>
    </citation>
    <scope>NUCLEOTIDE SEQUENCE [LARGE SCALE GENOMIC DNA]</scope>
    <source>
        <strain evidence="1">157</strain>
        <tissue evidence="1">Leaf</tissue>
    </source>
</reference>
<dbReference type="EMBL" id="JABEZX010000002">
    <property type="protein sequence ID" value="MBA0550791.1"/>
    <property type="molecule type" value="Genomic_DNA"/>
</dbReference>
<keyword evidence="2" id="KW-1185">Reference proteome</keyword>
<evidence type="ECO:0000313" key="1">
    <source>
        <dbReference type="EMBL" id="MBA0550791.1"/>
    </source>
</evidence>
<protein>
    <recommendedName>
        <fullName evidence="3">RNase H type-1 domain-containing protein</fullName>
    </recommendedName>
</protein>
<accession>A0A7J8LED5</accession>
<comment type="caution">
    <text evidence="1">The sequence shown here is derived from an EMBL/GenBank/DDBJ whole genome shotgun (WGS) entry which is preliminary data.</text>
</comment>
<dbReference type="Proteomes" id="UP000593572">
    <property type="component" value="Unassembled WGS sequence"/>
</dbReference>
<dbReference type="AlphaFoldDB" id="A0A7J8LED5"/>
<evidence type="ECO:0008006" key="3">
    <source>
        <dbReference type="Google" id="ProtNLM"/>
    </source>
</evidence>
<gene>
    <name evidence="1" type="ORF">Golob_021706</name>
</gene>
<organism evidence="1 2">
    <name type="scientific">Gossypium lobatum</name>
    <dbReference type="NCBI Taxonomy" id="34289"/>
    <lineage>
        <taxon>Eukaryota</taxon>
        <taxon>Viridiplantae</taxon>
        <taxon>Streptophyta</taxon>
        <taxon>Embryophyta</taxon>
        <taxon>Tracheophyta</taxon>
        <taxon>Spermatophyta</taxon>
        <taxon>Magnoliopsida</taxon>
        <taxon>eudicotyledons</taxon>
        <taxon>Gunneridae</taxon>
        <taxon>Pentapetalae</taxon>
        <taxon>rosids</taxon>
        <taxon>malvids</taxon>
        <taxon>Malvales</taxon>
        <taxon>Malvaceae</taxon>
        <taxon>Malvoideae</taxon>
        <taxon>Gossypium</taxon>
    </lineage>
</organism>